<dbReference type="Pfam" id="PF07714">
    <property type="entry name" value="PK_Tyr_Ser-Thr"/>
    <property type="match status" value="2"/>
</dbReference>
<dbReference type="Gene3D" id="3.40.50.2300">
    <property type="match status" value="1"/>
</dbReference>
<dbReference type="InterPro" id="IPR001054">
    <property type="entry name" value="A/G_cyclase"/>
</dbReference>
<comment type="similarity">
    <text evidence="13">Belongs to the adenylyl cyclase class-4/guanylyl cyclase family.</text>
</comment>
<dbReference type="GO" id="GO:0005886">
    <property type="term" value="C:plasma membrane"/>
    <property type="evidence" value="ECO:0007669"/>
    <property type="project" value="TreeGrafter"/>
</dbReference>
<keyword evidence="11 13" id="KW-0456">Lyase</keyword>
<dbReference type="GO" id="GO:0005524">
    <property type="term" value="F:ATP binding"/>
    <property type="evidence" value="ECO:0007669"/>
    <property type="project" value="InterPro"/>
</dbReference>
<evidence type="ECO:0000313" key="19">
    <source>
        <dbReference type="EMBL" id="CAL1540554.1"/>
    </source>
</evidence>
<dbReference type="InterPro" id="IPR000719">
    <property type="entry name" value="Prot_kinase_dom"/>
</dbReference>
<keyword evidence="4" id="KW-0732">Signal</keyword>
<evidence type="ECO:0000256" key="11">
    <source>
        <dbReference type="ARBA" id="ARBA00023239"/>
    </source>
</evidence>
<keyword evidence="5" id="KW-0547">Nucleotide-binding</keyword>
<feature type="domain" description="Protein kinase" evidence="17">
    <location>
        <begin position="641"/>
        <end position="983"/>
    </location>
</feature>
<dbReference type="GO" id="GO:0035556">
    <property type="term" value="P:intracellular signal transduction"/>
    <property type="evidence" value="ECO:0007669"/>
    <property type="project" value="InterPro"/>
</dbReference>
<dbReference type="Proteomes" id="UP001497497">
    <property type="component" value="Unassembled WGS sequence"/>
</dbReference>
<evidence type="ECO:0000256" key="1">
    <source>
        <dbReference type="ARBA" id="ARBA00004479"/>
    </source>
</evidence>
<dbReference type="GO" id="GO:0007168">
    <property type="term" value="P:receptor guanylyl cyclase signaling pathway"/>
    <property type="evidence" value="ECO:0007669"/>
    <property type="project" value="TreeGrafter"/>
</dbReference>
<evidence type="ECO:0000256" key="15">
    <source>
        <dbReference type="SAM" id="MobiDB-lite"/>
    </source>
</evidence>
<dbReference type="InterPro" id="IPR011009">
    <property type="entry name" value="Kinase-like_dom_sf"/>
</dbReference>
<dbReference type="Gene3D" id="6.10.250.780">
    <property type="match status" value="1"/>
</dbReference>
<dbReference type="CDD" id="cd07302">
    <property type="entry name" value="CHD"/>
    <property type="match status" value="1"/>
</dbReference>
<sequence length="1458" mass="164404">MKTPRNERARLVTRAIISVYLATFSLITLADITTSTANTSLTDILTGTNASANAALAGITTATANLSLADITTATTNASFADITTATNTTADATAVADIATTTAHVAKNNKKPNNNAPLQELQTLGHCFDGVNGSVYDSFDKIPPANMTPLTVRVALITNLVKRGHGRLFAGAFFLAVDKLNEIANETGIPVRFNWTVKDVVNVGSTATQVMAHMSCANNVSAFIGPDQLCYPPALVATAFGKPYITFDCRDKLTDPTRLLFVNTETLISFVASSIISLLQHYKWNSFWLITGNTIKWSGTAEHLKEVAEKANITLNGVDELEINDNFSPYQAVDGYLKVIRQSRDKTRVYVFLGEHDSLVDFLRDLAELKLTQTGQYVVIAARDTDHNQTDRTFYYCKFQTFSLLKQKKQPQGYDEYSLEAFKNVLMIAPKNLDIDKKDFENKVYARNLQPPINLRPYPKHLTPFTLPSQAYQLYDATMFYGRAVMALMERPGTDPQDGMQIVSYLRCRDHESIQGDRVYIRSNGESESNYVVWSLKSEDGELDGYLWRVGEFIKVGEEIPKFTPENEVAWVLGQPPLSEPECGFENEHCPYADASDWILAISVSAVACFILIVIVIFILGLRHYMYEKKLDRLAWKIERDDIQILNHGQFREMMTPARPRKKDSFSGGNQLRYFLIRHDSESNISQQGLGSEYIPIGLYRGTYVAIKKLTRKQMELTRTLKKQMQLRKELTHDNVNRFIGACFEPPQIYIVTQYCPRKSLQDILQDDNAPLDDMFITSLVQDLIRGMCFIHDSAFGYHGNLKSSNCLVDSRWTLKISDFGFSVLGPAPRAKYQDEDSFKVLLWTAPELLRHRRSSSSTSGHHPNLHHLNSTSSNTSSSNNNNHNNHIFGNQKGDIYSFSIIMYELYGRAGPWGRVQMTPKEIVEKLIVSTENFFRPDTSELSCDENIISLIQACWDCDPDQRPDFKYGVRTRFKPIQQDYLKSNIFDNMLAMMEKYANNLEAVVAERTEQLRQEKRMTENLLLRMLPRSVAEKLKRGHPVEPEQYEQVSIYFSDIVGFTQLSASSTPMEVVDLLNDLYTCFDSIIEEFDVYKVETIGDAYMVVSGLPIRNGDRHAGEIASMALLLLEAIKLKRFKIQGNFVPNYMLQIRIGIHSGPCCAGVVGLKMPRYCLFGDTVNTANRMESTGEAQRIHCSAECKKILDKLGGYHLEERGYTEMKGKGRLLTYFLQSEDQNHRYRRITRYRKMGNDGRCVSTSNLDYSGKIYTMAGKGNPRIYSSRYPMINRDSNGMDRTSWNSSLNTSMDSTWSEAPDEMTSVYPSSPCLNPPIQATSPHDYVAFTLPRACAPKYNVQMSPIAEDPQSHSDTSTLEKTVSFPDSSLHEVQSLETDNLLMNKLLANSLPDYIPKNLYNERSNGRSNSLNLGLINFFTGGTSIPDSDFIAMKDLGVISETIPEI</sequence>
<evidence type="ECO:0000256" key="16">
    <source>
        <dbReference type="SAM" id="Phobius"/>
    </source>
</evidence>
<dbReference type="GO" id="GO:0004016">
    <property type="term" value="F:adenylate cyclase activity"/>
    <property type="evidence" value="ECO:0007669"/>
    <property type="project" value="TreeGrafter"/>
</dbReference>
<dbReference type="PROSITE" id="PS00452">
    <property type="entry name" value="GUANYLATE_CYCLASE_1"/>
    <property type="match status" value="1"/>
</dbReference>
<keyword evidence="9" id="KW-0675">Receptor</keyword>
<keyword evidence="20" id="KW-1185">Reference proteome</keyword>
<dbReference type="Pfam" id="PF00211">
    <property type="entry name" value="Guanylate_cyc"/>
    <property type="match status" value="1"/>
</dbReference>
<evidence type="ECO:0000256" key="4">
    <source>
        <dbReference type="ARBA" id="ARBA00022729"/>
    </source>
</evidence>
<dbReference type="InterPro" id="IPR050401">
    <property type="entry name" value="Cyclic_nucleotide_synthase"/>
</dbReference>
<keyword evidence="8 16" id="KW-0472">Membrane</keyword>
<accession>A0AAV2I1Q5</accession>
<keyword evidence="6 16" id="KW-1133">Transmembrane helix</keyword>
<feature type="domain" description="Guanylate cyclase" evidence="18">
    <location>
        <begin position="1051"/>
        <end position="1185"/>
    </location>
</feature>
<evidence type="ECO:0000256" key="10">
    <source>
        <dbReference type="ARBA" id="ARBA00023180"/>
    </source>
</evidence>
<dbReference type="InterPro" id="IPR029787">
    <property type="entry name" value="Nucleotide_cyclase"/>
</dbReference>
<dbReference type="SUPFAM" id="SSF55073">
    <property type="entry name" value="Nucleotide cyclase"/>
    <property type="match status" value="1"/>
</dbReference>
<dbReference type="PANTHER" id="PTHR11920">
    <property type="entry name" value="GUANYLYL CYCLASE"/>
    <property type="match status" value="1"/>
</dbReference>
<evidence type="ECO:0000256" key="8">
    <source>
        <dbReference type="ARBA" id="ARBA00023136"/>
    </source>
</evidence>
<evidence type="ECO:0000256" key="2">
    <source>
        <dbReference type="ARBA" id="ARBA00012202"/>
    </source>
</evidence>
<evidence type="ECO:0000259" key="18">
    <source>
        <dbReference type="PROSITE" id="PS50125"/>
    </source>
</evidence>
<dbReference type="Gene3D" id="1.10.510.10">
    <property type="entry name" value="Transferase(Phosphotransferase) domain 1"/>
    <property type="match status" value="1"/>
</dbReference>
<evidence type="ECO:0000256" key="7">
    <source>
        <dbReference type="ARBA" id="ARBA00023134"/>
    </source>
</evidence>
<comment type="subcellular location">
    <subcellularLocation>
        <location evidence="1">Membrane</location>
        <topology evidence="1">Single-pass type I membrane protein</topology>
    </subcellularLocation>
</comment>
<dbReference type="InterPro" id="IPR001828">
    <property type="entry name" value="ANF_lig-bd_rcpt"/>
</dbReference>
<feature type="region of interest" description="Disordered" evidence="15">
    <location>
        <begin position="855"/>
        <end position="888"/>
    </location>
</feature>
<evidence type="ECO:0000256" key="14">
    <source>
        <dbReference type="RuleBase" id="RU003431"/>
    </source>
</evidence>
<evidence type="ECO:0000256" key="9">
    <source>
        <dbReference type="ARBA" id="ARBA00023170"/>
    </source>
</evidence>
<evidence type="ECO:0000256" key="5">
    <source>
        <dbReference type="ARBA" id="ARBA00022741"/>
    </source>
</evidence>
<dbReference type="InterPro" id="IPR028082">
    <property type="entry name" value="Peripla_BP_I"/>
</dbReference>
<evidence type="ECO:0000256" key="13">
    <source>
        <dbReference type="RuleBase" id="RU000405"/>
    </source>
</evidence>
<feature type="transmembrane region" description="Helical" evidence="16">
    <location>
        <begin position="599"/>
        <end position="623"/>
    </location>
</feature>
<dbReference type="Gene3D" id="3.30.70.1230">
    <property type="entry name" value="Nucleotide cyclase"/>
    <property type="match status" value="1"/>
</dbReference>
<reference evidence="19 20" key="1">
    <citation type="submission" date="2024-04" db="EMBL/GenBank/DDBJ databases">
        <authorList>
            <consortium name="Genoscope - CEA"/>
            <person name="William W."/>
        </authorList>
    </citation>
    <scope>NUCLEOTIDE SEQUENCE [LARGE SCALE GENOMIC DNA]</scope>
</reference>
<dbReference type="InterPro" id="IPR018297">
    <property type="entry name" value="A/G_cyclase_CS"/>
</dbReference>
<dbReference type="PROSITE" id="PS50011">
    <property type="entry name" value="PROTEIN_KINASE_DOM"/>
    <property type="match status" value="1"/>
</dbReference>
<comment type="catalytic activity">
    <reaction evidence="14">
        <text>GTP = 3',5'-cyclic GMP + diphosphate</text>
        <dbReference type="Rhea" id="RHEA:13665"/>
        <dbReference type="ChEBI" id="CHEBI:33019"/>
        <dbReference type="ChEBI" id="CHEBI:37565"/>
        <dbReference type="ChEBI" id="CHEBI:57746"/>
        <dbReference type="EC" id="4.6.1.2"/>
    </reaction>
</comment>
<keyword evidence="12 14" id="KW-0141">cGMP biosynthesis</keyword>
<evidence type="ECO:0000256" key="3">
    <source>
        <dbReference type="ARBA" id="ARBA00022692"/>
    </source>
</evidence>
<name>A0AAV2I1Q5_LYMST</name>
<keyword evidence="3 16" id="KW-0812">Transmembrane</keyword>
<dbReference type="PANTHER" id="PTHR11920:SF501">
    <property type="entry name" value="GUANYLATE CYCLASE 32E"/>
    <property type="match status" value="1"/>
</dbReference>
<dbReference type="InterPro" id="IPR001245">
    <property type="entry name" value="Ser-Thr/Tyr_kinase_cat_dom"/>
</dbReference>
<comment type="caution">
    <text evidence="19">The sequence shown here is derived from an EMBL/GenBank/DDBJ whole genome shotgun (WGS) entry which is preliminary data.</text>
</comment>
<evidence type="ECO:0000313" key="20">
    <source>
        <dbReference type="Proteomes" id="UP001497497"/>
    </source>
</evidence>
<dbReference type="SUPFAM" id="SSF53822">
    <property type="entry name" value="Periplasmic binding protein-like I"/>
    <property type="match status" value="1"/>
</dbReference>
<dbReference type="GO" id="GO:0004383">
    <property type="term" value="F:guanylate cyclase activity"/>
    <property type="evidence" value="ECO:0007669"/>
    <property type="project" value="UniProtKB-EC"/>
</dbReference>
<gene>
    <name evidence="19" type="ORF">GSLYS_00014203001</name>
</gene>
<protein>
    <recommendedName>
        <fullName evidence="2 14">Guanylate cyclase</fullName>
        <ecNumber evidence="2 14">4.6.1.2</ecNumber>
    </recommendedName>
</protein>
<dbReference type="FunFam" id="3.30.70.1230:FF:000004">
    <property type="entry name" value="Guanylate cyclase"/>
    <property type="match status" value="1"/>
</dbReference>
<dbReference type="GO" id="GO:0005525">
    <property type="term" value="F:GTP binding"/>
    <property type="evidence" value="ECO:0007669"/>
    <property type="project" value="UniProtKB-KW"/>
</dbReference>
<dbReference type="SMART" id="SM00044">
    <property type="entry name" value="CYCc"/>
    <property type="match status" value="1"/>
</dbReference>
<dbReference type="EMBL" id="CAXITT010000387">
    <property type="protein sequence ID" value="CAL1540554.1"/>
    <property type="molecule type" value="Genomic_DNA"/>
</dbReference>
<feature type="transmembrane region" description="Helical" evidence="16">
    <location>
        <begin position="12"/>
        <end position="30"/>
    </location>
</feature>
<dbReference type="GO" id="GO:0001653">
    <property type="term" value="F:peptide receptor activity"/>
    <property type="evidence" value="ECO:0007669"/>
    <property type="project" value="TreeGrafter"/>
</dbReference>
<dbReference type="SUPFAM" id="SSF56112">
    <property type="entry name" value="Protein kinase-like (PK-like)"/>
    <property type="match status" value="1"/>
</dbReference>
<evidence type="ECO:0000256" key="6">
    <source>
        <dbReference type="ARBA" id="ARBA00022989"/>
    </source>
</evidence>
<dbReference type="PROSITE" id="PS50125">
    <property type="entry name" value="GUANYLATE_CYCLASE_2"/>
    <property type="match status" value="1"/>
</dbReference>
<feature type="compositionally biased region" description="Low complexity" evidence="15">
    <location>
        <begin position="857"/>
        <end position="888"/>
    </location>
</feature>
<dbReference type="EC" id="4.6.1.2" evidence="2 14"/>
<proteinExistence type="inferred from homology"/>
<dbReference type="GO" id="GO:0004672">
    <property type="term" value="F:protein kinase activity"/>
    <property type="evidence" value="ECO:0007669"/>
    <property type="project" value="InterPro"/>
</dbReference>
<keyword evidence="7" id="KW-0342">GTP-binding</keyword>
<organism evidence="19 20">
    <name type="scientific">Lymnaea stagnalis</name>
    <name type="common">Great pond snail</name>
    <name type="synonym">Helix stagnalis</name>
    <dbReference type="NCBI Taxonomy" id="6523"/>
    <lineage>
        <taxon>Eukaryota</taxon>
        <taxon>Metazoa</taxon>
        <taxon>Spiralia</taxon>
        <taxon>Lophotrochozoa</taxon>
        <taxon>Mollusca</taxon>
        <taxon>Gastropoda</taxon>
        <taxon>Heterobranchia</taxon>
        <taxon>Euthyneura</taxon>
        <taxon>Panpulmonata</taxon>
        <taxon>Hygrophila</taxon>
        <taxon>Lymnaeoidea</taxon>
        <taxon>Lymnaeidae</taxon>
        <taxon>Lymnaea</taxon>
    </lineage>
</organism>
<evidence type="ECO:0000256" key="12">
    <source>
        <dbReference type="ARBA" id="ARBA00023293"/>
    </source>
</evidence>
<dbReference type="Pfam" id="PF01094">
    <property type="entry name" value="ANF_receptor"/>
    <property type="match status" value="1"/>
</dbReference>
<keyword evidence="10" id="KW-0325">Glycoprotein</keyword>
<evidence type="ECO:0000259" key="17">
    <source>
        <dbReference type="PROSITE" id="PS50011"/>
    </source>
</evidence>